<feature type="region of interest" description="Disordered" evidence="7">
    <location>
        <begin position="434"/>
        <end position="472"/>
    </location>
</feature>
<feature type="signal peptide" evidence="8">
    <location>
        <begin position="1"/>
        <end position="24"/>
    </location>
</feature>
<dbReference type="CDD" id="cd07324">
    <property type="entry name" value="M48C_Oma1-like"/>
    <property type="match status" value="1"/>
</dbReference>
<dbReference type="EMBL" id="FZQA01000011">
    <property type="protein sequence ID" value="SNT75924.1"/>
    <property type="molecule type" value="Genomic_DNA"/>
</dbReference>
<comment type="cofactor">
    <cofactor evidence="1">
        <name>Zn(2+)</name>
        <dbReference type="ChEBI" id="CHEBI:29105"/>
    </cofactor>
</comment>
<organism evidence="10 11">
    <name type="scientific">Amphiplicatus metriothermophilus</name>
    <dbReference type="NCBI Taxonomy" id="1519374"/>
    <lineage>
        <taxon>Bacteria</taxon>
        <taxon>Pseudomonadati</taxon>
        <taxon>Pseudomonadota</taxon>
        <taxon>Alphaproteobacteria</taxon>
        <taxon>Parvularculales</taxon>
        <taxon>Parvularculaceae</taxon>
        <taxon>Amphiplicatus</taxon>
    </lineage>
</organism>
<dbReference type="InterPro" id="IPR011990">
    <property type="entry name" value="TPR-like_helical_dom_sf"/>
</dbReference>
<evidence type="ECO:0000256" key="7">
    <source>
        <dbReference type="SAM" id="MobiDB-lite"/>
    </source>
</evidence>
<name>A0A239Q079_9PROT</name>
<dbReference type="GO" id="GO:0004222">
    <property type="term" value="F:metalloendopeptidase activity"/>
    <property type="evidence" value="ECO:0007669"/>
    <property type="project" value="InterPro"/>
</dbReference>
<keyword evidence="11" id="KW-1185">Reference proteome</keyword>
<dbReference type="Proteomes" id="UP000198346">
    <property type="component" value="Unassembled WGS sequence"/>
</dbReference>
<accession>A0A239Q079</accession>
<keyword evidence="5" id="KW-0862">Zinc</keyword>
<feature type="chain" id="PRO_5013258211" evidence="8">
    <location>
        <begin position="25"/>
        <end position="472"/>
    </location>
</feature>
<dbReference type="OrthoDB" id="9814887at2"/>
<evidence type="ECO:0000256" key="8">
    <source>
        <dbReference type="SAM" id="SignalP"/>
    </source>
</evidence>
<dbReference type="Gene3D" id="3.30.2010.10">
    <property type="entry name" value="Metalloproteases ('zincins'), catalytic domain"/>
    <property type="match status" value="1"/>
</dbReference>
<dbReference type="PANTHER" id="PTHR22726">
    <property type="entry name" value="METALLOENDOPEPTIDASE OMA1"/>
    <property type="match status" value="1"/>
</dbReference>
<dbReference type="AlphaFoldDB" id="A0A239Q079"/>
<evidence type="ECO:0000256" key="2">
    <source>
        <dbReference type="ARBA" id="ARBA00022670"/>
    </source>
</evidence>
<sequence length="472" mass="51512">MFQAVRKILAAFAALGLVLGQAQAQTLLRDAEIENWIKDHAFPIFRAAGLPAESINIYLIGDPTPNAFAGGLNMGIHTGLFTTADTPNQIEGVIAHEAAHIAGGHTARSDEALAAASRPMLLSLVLAAGAIAAGAPEAGIGILGLGQNIGIKTALRYSRGQEAASDQAAITYLDRIGRSSKGLIDFFSKLRNYQVLTSRRINPYLQSHPLANERMTALIERAEASPYYHVEDSPEEIERLKMIQAKINGFLQETNVTLRQYPLSDQSDPARYARAVAYYRGSEIDKALKEIDHLIEKRPDNPYFHELKGQMLFEFGRVTESIAPHARSVELAPAEPLLRINLARALIATEDPARYPEAIDELKAALALERDNAFAWFELARAYGGLGQESLAYLATAESRYHLGAKAEANQFARRARAGLEKGTPEWRQATDIILATQDEDGARGLDAETDDAPHPERTPPRPQGEVPDPQG</sequence>
<dbReference type="GO" id="GO:0051603">
    <property type="term" value="P:proteolysis involved in protein catabolic process"/>
    <property type="evidence" value="ECO:0007669"/>
    <property type="project" value="TreeGrafter"/>
</dbReference>
<evidence type="ECO:0000256" key="1">
    <source>
        <dbReference type="ARBA" id="ARBA00001947"/>
    </source>
</evidence>
<dbReference type="GO" id="GO:0016020">
    <property type="term" value="C:membrane"/>
    <property type="evidence" value="ECO:0007669"/>
    <property type="project" value="TreeGrafter"/>
</dbReference>
<evidence type="ECO:0000256" key="5">
    <source>
        <dbReference type="ARBA" id="ARBA00022833"/>
    </source>
</evidence>
<dbReference type="InterPro" id="IPR001915">
    <property type="entry name" value="Peptidase_M48"/>
</dbReference>
<evidence type="ECO:0000313" key="10">
    <source>
        <dbReference type="EMBL" id="SNT75924.1"/>
    </source>
</evidence>
<dbReference type="PANTHER" id="PTHR22726:SF1">
    <property type="entry name" value="METALLOENDOPEPTIDASE OMA1, MITOCHONDRIAL"/>
    <property type="match status" value="1"/>
</dbReference>
<evidence type="ECO:0000256" key="3">
    <source>
        <dbReference type="ARBA" id="ARBA00022723"/>
    </source>
</evidence>
<feature type="domain" description="Peptidase M48" evidence="9">
    <location>
        <begin position="30"/>
        <end position="221"/>
    </location>
</feature>
<keyword evidence="4" id="KW-0378">Hydrolase</keyword>
<evidence type="ECO:0000256" key="4">
    <source>
        <dbReference type="ARBA" id="ARBA00022801"/>
    </source>
</evidence>
<evidence type="ECO:0000313" key="11">
    <source>
        <dbReference type="Proteomes" id="UP000198346"/>
    </source>
</evidence>
<dbReference type="InterPro" id="IPR051156">
    <property type="entry name" value="Mito/Outer_Membr_Metalloprot"/>
</dbReference>
<keyword evidence="3" id="KW-0479">Metal-binding</keyword>
<dbReference type="SUPFAM" id="SSF48452">
    <property type="entry name" value="TPR-like"/>
    <property type="match status" value="1"/>
</dbReference>
<dbReference type="RefSeq" id="WP_089413406.1">
    <property type="nucleotide sequence ID" value="NZ_FZQA01000011.1"/>
</dbReference>
<keyword evidence="6" id="KW-0482">Metalloprotease</keyword>
<dbReference type="Pfam" id="PF01435">
    <property type="entry name" value="Peptidase_M48"/>
    <property type="match status" value="1"/>
</dbReference>
<dbReference type="GO" id="GO:0046872">
    <property type="term" value="F:metal ion binding"/>
    <property type="evidence" value="ECO:0007669"/>
    <property type="project" value="UniProtKB-KW"/>
</dbReference>
<protein>
    <submittedName>
        <fullName evidence="10">Putative Zn-dependent protease, contains TPR repeats</fullName>
    </submittedName>
</protein>
<feature type="compositionally biased region" description="Basic and acidic residues" evidence="7">
    <location>
        <begin position="441"/>
        <end position="460"/>
    </location>
</feature>
<evidence type="ECO:0000259" key="9">
    <source>
        <dbReference type="Pfam" id="PF01435"/>
    </source>
</evidence>
<dbReference type="Gene3D" id="1.25.40.10">
    <property type="entry name" value="Tetratricopeptide repeat domain"/>
    <property type="match status" value="2"/>
</dbReference>
<proteinExistence type="predicted"/>
<evidence type="ECO:0000256" key="6">
    <source>
        <dbReference type="ARBA" id="ARBA00023049"/>
    </source>
</evidence>
<reference evidence="10 11" key="1">
    <citation type="submission" date="2017-07" db="EMBL/GenBank/DDBJ databases">
        <authorList>
            <person name="Sun Z.S."/>
            <person name="Albrecht U."/>
            <person name="Echele G."/>
            <person name="Lee C.C."/>
        </authorList>
    </citation>
    <scope>NUCLEOTIDE SEQUENCE [LARGE SCALE GENOMIC DNA]</scope>
    <source>
        <strain evidence="10 11">CGMCC 1.12710</strain>
    </source>
</reference>
<keyword evidence="2 10" id="KW-0645">Protease</keyword>
<gene>
    <name evidence="10" type="ORF">SAMN06297382_2989</name>
</gene>
<keyword evidence="8" id="KW-0732">Signal</keyword>